<reference evidence="3" key="1">
    <citation type="submission" date="2010-12" db="EMBL/GenBank/DDBJ databases">
        <title>The genome sequence of Filifactor alocis strain ATCC 35896.</title>
        <authorList>
            <consortium name="The Broad Institute Genome Sequencing Platform"/>
            <person name="Ward D."/>
            <person name="Earl A."/>
            <person name="Feldgarden M."/>
            <person name="Young S.K."/>
            <person name="Gargeya S."/>
            <person name="Zeng Q."/>
            <person name="Alvarado L."/>
            <person name="Berlin A."/>
            <person name="Bochicchio J."/>
            <person name="Chapman S.B."/>
            <person name="Chen Z."/>
            <person name="Freedman E."/>
            <person name="Gellesch M."/>
            <person name="Goldberg J."/>
            <person name="Griggs A."/>
            <person name="Gujja S."/>
            <person name="Heilman E."/>
            <person name="Heiman D."/>
            <person name="Howarth C."/>
            <person name="Mehta T."/>
            <person name="Neiman D."/>
            <person name="Pearson M."/>
            <person name="Roberts A."/>
            <person name="Saif S."/>
            <person name="Shea T."/>
            <person name="Shenoy N."/>
            <person name="Sisk P."/>
            <person name="Stolte C."/>
            <person name="Sykes S."/>
            <person name="White J."/>
            <person name="Yandava C."/>
            <person name="Izard J."/>
            <person name="Blanton J.M."/>
            <person name="Baranova O.V."/>
            <person name="Tanner A.C."/>
            <person name="Dewhirst F.E."/>
            <person name="Haas B."/>
            <person name="Nusbaum C."/>
            <person name="Birren B."/>
        </authorList>
    </citation>
    <scope>NUCLEOTIDE SEQUENCE [LARGE SCALE GENOMIC DNA]</scope>
    <source>
        <strain evidence="3">ATCC 35896 / D40 B5</strain>
    </source>
</reference>
<accession>D6GPX9</accession>
<dbReference type="STRING" id="546269.HMPREF0389_00752"/>
<dbReference type="eggNOG" id="COG0456">
    <property type="taxonomic scope" value="Bacteria"/>
</dbReference>
<dbReference type="EMBL" id="CP002390">
    <property type="protein sequence ID" value="EFE28832.1"/>
    <property type="molecule type" value="Genomic_DNA"/>
</dbReference>
<dbReference type="KEGG" id="faa:HMPREF0389_00752"/>
<evidence type="ECO:0000313" key="3">
    <source>
        <dbReference type="Proteomes" id="UP000007468"/>
    </source>
</evidence>
<dbReference type="InterPro" id="IPR016181">
    <property type="entry name" value="Acyl_CoA_acyltransferase"/>
</dbReference>
<evidence type="ECO:0000259" key="1">
    <source>
        <dbReference type="PROSITE" id="PS51186"/>
    </source>
</evidence>
<name>D6GPX9_FILAD</name>
<gene>
    <name evidence="2" type="ordered locus">HMPREF0389_00752</name>
</gene>
<sequence>MIKLCEEILLNSNPSTTDLRQNDFLIRFRTNTSPCMIYVMEDKKNSLLERIQHNESLLFSKEYSPSYRILYTKEYRDLDEELFKCGYEKCMEGTVKVLDISKLQKELFTFASYIQNGVFIEEELEDHWMANYVKFLDMSEERVRVFHDNMSRTQEKFYYFTLLEEGVPVGVAYGSLDRGIFTVCDIVIVPRYRGLSYSKRLLMCMLSYAYRYDAELVIAEVEDLNIVANHLFEKVGFEDGYRFWERYKEMIDND</sequence>
<dbReference type="Proteomes" id="UP000007468">
    <property type="component" value="Chromosome"/>
</dbReference>
<evidence type="ECO:0000313" key="2">
    <source>
        <dbReference type="EMBL" id="EFE28832.1"/>
    </source>
</evidence>
<dbReference type="Gene3D" id="3.40.630.30">
    <property type="match status" value="1"/>
</dbReference>
<dbReference type="InterPro" id="IPR000182">
    <property type="entry name" value="GNAT_dom"/>
</dbReference>
<proteinExistence type="predicted"/>
<dbReference type="CDD" id="cd04301">
    <property type="entry name" value="NAT_SF"/>
    <property type="match status" value="1"/>
</dbReference>
<keyword evidence="3" id="KW-1185">Reference proteome</keyword>
<dbReference type="GO" id="GO:0016747">
    <property type="term" value="F:acyltransferase activity, transferring groups other than amino-acyl groups"/>
    <property type="evidence" value="ECO:0007669"/>
    <property type="project" value="InterPro"/>
</dbReference>
<dbReference type="PATRIC" id="fig|546269.5.peg.1237"/>
<dbReference type="Pfam" id="PF00583">
    <property type="entry name" value="Acetyltransf_1"/>
    <property type="match status" value="1"/>
</dbReference>
<dbReference type="RefSeq" id="WP_014262748.1">
    <property type="nucleotide sequence ID" value="NC_016630.1"/>
</dbReference>
<dbReference type="PROSITE" id="PS51186">
    <property type="entry name" value="GNAT"/>
    <property type="match status" value="1"/>
</dbReference>
<dbReference type="AlphaFoldDB" id="D6GPX9"/>
<dbReference type="SUPFAM" id="SSF55729">
    <property type="entry name" value="Acyl-CoA N-acyltransferases (Nat)"/>
    <property type="match status" value="1"/>
</dbReference>
<feature type="domain" description="N-acetyltransferase" evidence="1">
    <location>
        <begin position="118"/>
        <end position="252"/>
    </location>
</feature>
<protein>
    <submittedName>
        <fullName evidence="2">Acetyltransferase, GNAT family</fullName>
    </submittedName>
</protein>
<dbReference type="OrthoDB" id="1758117at2"/>
<organism evidence="2 3">
    <name type="scientific">Filifactor alocis (strain ATCC 35896 / CCUG 47790 / D40 B5)</name>
    <name type="common">Fusobacterium alocis</name>
    <dbReference type="NCBI Taxonomy" id="546269"/>
    <lineage>
        <taxon>Bacteria</taxon>
        <taxon>Bacillati</taxon>
        <taxon>Bacillota</taxon>
        <taxon>Clostridia</taxon>
        <taxon>Peptostreptococcales</taxon>
        <taxon>Filifactoraceae</taxon>
        <taxon>Filifactor</taxon>
    </lineage>
</organism>